<feature type="compositionally biased region" description="Basic residues" evidence="1">
    <location>
        <begin position="243"/>
        <end position="254"/>
    </location>
</feature>
<feature type="compositionally biased region" description="Low complexity" evidence="1">
    <location>
        <begin position="315"/>
        <end position="324"/>
    </location>
</feature>
<sequence length="609" mass="68239">VPAGVPPHPSLIRPPRRGQRCPRGVSTGHVPDAGRLLRDGRLLRRGARGGVGAAPQHAHQLGLLPVGALAAALGDGARVPLREPRRAGGDRDGRVGRQVRHRDRALLLDRRDPGDGVRRALHDAVLLRVARALRARVPQAPVRREDPHAQRGELRDHDDLLVGDLDVRDGQAVQPAPRLELRRERRRLGRDRARLRVRRRPHERDLQRGAAVLHDRLRLRAARVARAAVGGRVGRPHGAAQRGRGHPRARRGIVHARVAGDGERGDEPRGRGVVRARDGARLRALVRLLVHRLPRRAARHGRRLDARRAPHAAHRGGAQDALPLPRDPPGDDRARPHERRGRRRPGDHPRQALRRRRAGARRRRARGARLRPRDADAPHQAVPRGDARPRPHGAARVVHVGDGRERDGVQHRVDLRHLPGPHPPGRVRQPLPVDGARGHRRRDRPVDRGRVRRRRVQQHHGDPPARLRLRERAAVRDLRARHVLAAQHRPRRLHRARVGDDRGGAAPRPHPPGRLRAGREGRLPRAPAHLPERARADVLDGDRVVHHLPRRDGGREPRHAPPPRRRAARAGLHAHAEAQRRRAALDEAPGHLRRRGARDDRPAQPRVPL</sequence>
<feature type="region of interest" description="Disordered" evidence="1">
    <location>
        <begin position="298"/>
        <end position="392"/>
    </location>
</feature>
<name>A0A6J4L749_9BACT</name>
<feature type="region of interest" description="Disordered" evidence="1">
    <location>
        <begin position="1"/>
        <end position="33"/>
    </location>
</feature>
<proteinExistence type="predicted"/>
<feature type="non-terminal residue" evidence="2">
    <location>
        <position position="1"/>
    </location>
</feature>
<feature type="region of interest" description="Disordered" evidence="1">
    <location>
        <begin position="489"/>
        <end position="609"/>
    </location>
</feature>
<feature type="region of interest" description="Disordered" evidence="1">
    <location>
        <begin position="414"/>
        <end position="467"/>
    </location>
</feature>
<evidence type="ECO:0000256" key="1">
    <source>
        <dbReference type="SAM" id="MobiDB-lite"/>
    </source>
</evidence>
<feature type="compositionally biased region" description="Low complexity" evidence="1">
    <location>
        <begin position="230"/>
        <end position="240"/>
    </location>
</feature>
<gene>
    <name evidence="2" type="ORF">AVDCRST_MAG11-2148</name>
</gene>
<feature type="compositionally biased region" description="Basic and acidic residues" evidence="1">
    <location>
        <begin position="574"/>
        <end position="590"/>
    </location>
</feature>
<feature type="compositionally biased region" description="Basic and acidic residues" evidence="1">
    <location>
        <begin position="258"/>
        <end position="272"/>
    </location>
</feature>
<feature type="compositionally biased region" description="Basic residues" evidence="1">
    <location>
        <begin position="351"/>
        <end position="370"/>
    </location>
</feature>
<dbReference type="AlphaFoldDB" id="A0A6J4L749"/>
<accession>A0A6J4L749</accession>
<protein>
    <submittedName>
        <fullName evidence="2">Predicted sodium-dependent galactose transporter</fullName>
    </submittedName>
</protein>
<dbReference type="EMBL" id="CADCTU010000503">
    <property type="protein sequence ID" value="CAA9324048.1"/>
    <property type="molecule type" value="Genomic_DNA"/>
</dbReference>
<evidence type="ECO:0000313" key="2">
    <source>
        <dbReference type="EMBL" id="CAA9324048.1"/>
    </source>
</evidence>
<reference evidence="2" key="1">
    <citation type="submission" date="2020-02" db="EMBL/GenBank/DDBJ databases">
        <authorList>
            <person name="Meier V. D."/>
        </authorList>
    </citation>
    <scope>NUCLEOTIDE SEQUENCE</scope>
    <source>
        <strain evidence="2">AVDCRST_MAG11</strain>
    </source>
</reference>
<organism evidence="2">
    <name type="scientific">uncultured Gemmatimonadaceae bacterium</name>
    <dbReference type="NCBI Taxonomy" id="246130"/>
    <lineage>
        <taxon>Bacteria</taxon>
        <taxon>Pseudomonadati</taxon>
        <taxon>Gemmatimonadota</taxon>
        <taxon>Gemmatimonadia</taxon>
        <taxon>Gemmatimonadales</taxon>
        <taxon>Gemmatimonadaceae</taxon>
        <taxon>environmental samples</taxon>
    </lineage>
</organism>
<feature type="region of interest" description="Disordered" evidence="1">
    <location>
        <begin position="230"/>
        <end position="272"/>
    </location>
</feature>
<feature type="compositionally biased region" description="Basic and acidic residues" evidence="1">
    <location>
        <begin position="530"/>
        <end position="559"/>
    </location>
</feature>
<feature type="non-terminal residue" evidence="2">
    <location>
        <position position="609"/>
    </location>
</feature>